<feature type="domain" description="Flagellar basal body rod protein N-terminal" evidence="7">
    <location>
        <begin position="11"/>
        <end position="37"/>
    </location>
</feature>
<dbReference type="NCBIfam" id="TIGR01396">
    <property type="entry name" value="FlgB"/>
    <property type="match status" value="1"/>
</dbReference>
<name>A0ABW1WAW7_9BACL</name>
<evidence type="ECO:0000313" key="9">
    <source>
        <dbReference type="Proteomes" id="UP001596267"/>
    </source>
</evidence>
<dbReference type="Pfam" id="PF00460">
    <property type="entry name" value="Flg_bb_rod"/>
    <property type="match status" value="1"/>
</dbReference>
<dbReference type="InterPro" id="IPR001444">
    <property type="entry name" value="Flag_bb_rod_N"/>
</dbReference>
<comment type="function">
    <text evidence="5 6">Structural component of flagellum, the bacterial motility apparatus. Part of the rod structure of flagellar basal body.</text>
</comment>
<gene>
    <name evidence="8" type="primary">flgB</name>
    <name evidence="8" type="ORF">ACFP7A_02735</name>
</gene>
<keyword evidence="8" id="KW-0969">Cilium</keyword>
<keyword evidence="9" id="KW-1185">Reference proteome</keyword>
<keyword evidence="8" id="KW-0966">Cell projection</keyword>
<dbReference type="RefSeq" id="WP_290443369.1">
    <property type="nucleotide sequence ID" value="NZ_JBHSTQ010000002.1"/>
</dbReference>
<evidence type="ECO:0000259" key="7">
    <source>
        <dbReference type="Pfam" id="PF00460"/>
    </source>
</evidence>
<comment type="subunit">
    <text evidence="6">The basal body constitutes a major portion of the flagellar organelle and consists of a number of rings mounted on a central rod.</text>
</comment>
<evidence type="ECO:0000256" key="1">
    <source>
        <dbReference type="ARBA" id="ARBA00004117"/>
    </source>
</evidence>
<dbReference type="InterPro" id="IPR006300">
    <property type="entry name" value="FlgB"/>
</dbReference>
<evidence type="ECO:0000256" key="6">
    <source>
        <dbReference type="PIRNR" id="PIRNR002889"/>
    </source>
</evidence>
<comment type="caution">
    <text evidence="8">The sequence shown here is derived from an EMBL/GenBank/DDBJ whole genome shotgun (WGS) entry which is preliminary data.</text>
</comment>
<comment type="subcellular location">
    <subcellularLocation>
        <location evidence="1 6">Bacterial flagellum basal body</location>
    </subcellularLocation>
</comment>
<accession>A0ABW1WAW7</accession>
<keyword evidence="8" id="KW-0282">Flagellum</keyword>
<evidence type="ECO:0000256" key="4">
    <source>
        <dbReference type="ARBA" id="ARBA00023143"/>
    </source>
</evidence>
<reference evidence="9" key="1">
    <citation type="journal article" date="2019" name="Int. J. Syst. Evol. Microbiol.">
        <title>The Global Catalogue of Microorganisms (GCM) 10K type strain sequencing project: providing services to taxonomists for standard genome sequencing and annotation.</title>
        <authorList>
            <consortium name="The Broad Institute Genomics Platform"/>
            <consortium name="The Broad Institute Genome Sequencing Center for Infectious Disease"/>
            <person name="Wu L."/>
            <person name="Ma J."/>
        </authorList>
    </citation>
    <scope>NUCLEOTIDE SEQUENCE [LARGE SCALE GENOMIC DNA]</scope>
    <source>
        <strain evidence="9">CCUG 42001</strain>
    </source>
</reference>
<evidence type="ECO:0000313" key="8">
    <source>
        <dbReference type="EMBL" id="MFC6385506.1"/>
    </source>
</evidence>
<evidence type="ECO:0000256" key="2">
    <source>
        <dbReference type="ARBA" id="ARBA00009677"/>
    </source>
</evidence>
<organism evidence="8 9">
    <name type="scientific">Sporolactobacillus kofuensis</name>
    <dbReference type="NCBI Taxonomy" id="269672"/>
    <lineage>
        <taxon>Bacteria</taxon>
        <taxon>Bacillati</taxon>
        <taxon>Bacillota</taxon>
        <taxon>Bacilli</taxon>
        <taxon>Bacillales</taxon>
        <taxon>Sporolactobacillaceae</taxon>
        <taxon>Sporolactobacillus</taxon>
    </lineage>
</organism>
<keyword evidence="4 6" id="KW-0975">Bacterial flagellum</keyword>
<evidence type="ECO:0000256" key="5">
    <source>
        <dbReference type="ARBA" id="ARBA00024934"/>
    </source>
</evidence>
<proteinExistence type="inferred from homology"/>
<dbReference type="PANTHER" id="PTHR30435:SF12">
    <property type="entry name" value="FLAGELLAR BASAL BODY ROD PROTEIN FLGB"/>
    <property type="match status" value="1"/>
</dbReference>
<comment type="similarity">
    <text evidence="2 6">Belongs to the flagella basal body rod proteins family.</text>
</comment>
<dbReference type="PIRSF" id="PIRSF002889">
    <property type="entry name" value="Rod_FlgB"/>
    <property type="match status" value="1"/>
</dbReference>
<dbReference type="PANTHER" id="PTHR30435">
    <property type="entry name" value="FLAGELLAR PROTEIN"/>
    <property type="match status" value="1"/>
</dbReference>
<sequence length="126" mass="13666">MSSLSPLSAIERGMNASMAEQNAIAQNIANVDTPNYKAKKVVFNDVLQSSLVANRTNPRHYNFSTSDGSGYTTVTDNFGSVQNNGNNVDIDHEMSELAQNQLLYQALGQSASNQFQQFNMVLGGSN</sequence>
<dbReference type="Proteomes" id="UP001596267">
    <property type="component" value="Unassembled WGS sequence"/>
</dbReference>
<evidence type="ECO:0000256" key="3">
    <source>
        <dbReference type="ARBA" id="ARBA00014376"/>
    </source>
</evidence>
<protein>
    <recommendedName>
        <fullName evidence="3 6">Flagellar basal body rod protein FlgB</fullName>
    </recommendedName>
</protein>
<dbReference type="EMBL" id="JBHSTQ010000002">
    <property type="protein sequence ID" value="MFC6385506.1"/>
    <property type="molecule type" value="Genomic_DNA"/>
</dbReference>